<evidence type="ECO:0000313" key="1">
    <source>
        <dbReference type="EMBL" id="KAG7518096.1"/>
    </source>
</evidence>
<dbReference type="EMBL" id="JAGKHQ010000004">
    <property type="protein sequence ID" value="KAG7518096.1"/>
    <property type="molecule type" value="Genomic_DNA"/>
</dbReference>
<dbReference type="Proteomes" id="UP000693946">
    <property type="component" value="Linkage Group LG12"/>
</dbReference>
<protein>
    <submittedName>
        <fullName evidence="1">Uncharacterized protein</fullName>
    </submittedName>
</protein>
<accession>A0AAV6SK88</accession>
<comment type="caution">
    <text evidence="1">The sequence shown here is derived from an EMBL/GenBank/DDBJ whole genome shotgun (WGS) entry which is preliminary data.</text>
</comment>
<proteinExistence type="predicted"/>
<sequence>MQQQQQQQQQRPVWLLIDEKPLERLDVWDGAAPCGSHSDLERQRTWKVRPHGSGYPSAALGNLTCRGGPRCLPRTGRHMCCVRSHYVKHGRITSTPQIQASCIQRSPQITEKIKEG</sequence>
<gene>
    <name evidence="1" type="ORF">JOB18_024678</name>
</gene>
<reference evidence="1 2" key="1">
    <citation type="journal article" date="2021" name="Sci. Rep.">
        <title>Chromosome anchoring in Senegalese sole (Solea senegalensis) reveals sex-associated markers and genome rearrangements in flatfish.</title>
        <authorList>
            <person name="Guerrero-Cozar I."/>
            <person name="Gomez-Garrido J."/>
            <person name="Berbel C."/>
            <person name="Martinez-Blanch J.F."/>
            <person name="Alioto T."/>
            <person name="Claros M.G."/>
            <person name="Gagnaire P.A."/>
            <person name="Manchado M."/>
        </authorList>
    </citation>
    <scope>NUCLEOTIDE SEQUENCE [LARGE SCALE GENOMIC DNA]</scope>
    <source>
        <strain evidence="1">Sse05_10M</strain>
    </source>
</reference>
<evidence type="ECO:0000313" key="2">
    <source>
        <dbReference type="Proteomes" id="UP000693946"/>
    </source>
</evidence>
<name>A0AAV6SK88_SOLSE</name>
<dbReference type="AlphaFoldDB" id="A0AAV6SK88"/>
<keyword evidence="2" id="KW-1185">Reference proteome</keyword>
<organism evidence="1 2">
    <name type="scientific">Solea senegalensis</name>
    <name type="common">Senegalese sole</name>
    <dbReference type="NCBI Taxonomy" id="28829"/>
    <lineage>
        <taxon>Eukaryota</taxon>
        <taxon>Metazoa</taxon>
        <taxon>Chordata</taxon>
        <taxon>Craniata</taxon>
        <taxon>Vertebrata</taxon>
        <taxon>Euteleostomi</taxon>
        <taxon>Actinopterygii</taxon>
        <taxon>Neopterygii</taxon>
        <taxon>Teleostei</taxon>
        <taxon>Neoteleostei</taxon>
        <taxon>Acanthomorphata</taxon>
        <taxon>Carangaria</taxon>
        <taxon>Pleuronectiformes</taxon>
        <taxon>Pleuronectoidei</taxon>
        <taxon>Soleidae</taxon>
        <taxon>Solea</taxon>
    </lineage>
</organism>